<evidence type="ECO:0000256" key="1">
    <source>
        <dbReference type="ARBA" id="ARBA00022801"/>
    </source>
</evidence>
<dbReference type="eggNOG" id="ENOG502SUJA">
    <property type="taxonomic scope" value="Eukaryota"/>
</dbReference>
<evidence type="ECO:0000313" key="4">
    <source>
        <dbReference type="EMBL" id="ETN42402.1"/>
    </source>
</evidence>
<accession>W2S171</accession>
<sequence>MEQSEEEVNDRQASNPQDLKVLRDDFNAGSVSGSSNALHSTEPSSGEYPTCHLNTDSSGKSNPGDRDLIDVFVADTCVGGTQTLSSTEPPSGQRRLPTTQTSSKQSLTVPELYTLVLSTAKHRVRSQEVRDNFTEVERSGLEHSIGMLFMWAQGLDLSRLDSKVNQITGIYRAVRRTLIRIVRILNSVPQLQRVNNAQSAVFFSESESGDSNDSSGASDVEDETTKPRESASVSTKSSRIIEQLQLRVSALMHLLPTLRHDYEAARVYDFDEEPLDTSEHELQKHKMTYVLKCSSCSYQSVEAEAYFEHMESKHTLTKPQNDMQTSALLTSARVLVSADHSEEKCPMCSRKGFVSKRAFTNHVAQHMEEIALKSLPADAESKSEHCSISPSGTAPKEPSASPLIEEDRISEMMGALSTDGEAGENEVEPTWRNIPLQLKKNGSYVTLAAALLDTGADHCLIKRPLANQVYEWGLTNFEPSRVKELISLDGSRVPVSTKVKFTFCIDETRYRTAFLVVPDDFGVSEVILGAKFISRHRHLLEGRTK</sequence>
<dbReference type="CDD" id="cd00303">
    <property type="entry name" value="retropepsin_like"/>
    <property type="match status" value="1"/>
</dbReference>
<dbReference type="OrthoDB" id="6133115at2759"/>
<feature type="compositionally biased region" description="Polar residues" evidence="2">
    <location>
        <begin position="52"/>
        <end position="61"/>
    </location>
</feature>
<dbReference type="SMART" id="SM00355">
    <property type="entry name" value="ZnF_C2H2"/>
    <property type="match status" value="2"/>
</dbReference>
<dbReference type="InterPro" id="IPR013087">
    <property type="entry name" value="Znf_C2H2_type"/>
</dbReference>
<feature type="region of interest" description="Disordered" evidence="2">
    <location>
        <begin position="204"/>
        <end position="234"/>
    </location>
</feature>
<keyword evidence="1" id="KW-0378">Hydrolase</keyword>
<dbReference type="InterPro" id="IPR021109">
    <property type="entry name" value="Peptidase_aspartic_dom_sf"/>
</dbReference>
<feature type="compositionally biased region" description="Polar residues" evidence="2">
    <location>
        <begin position="29"/>
        <end position="44"/>
    </location>
</feature>
<dbReference type="PROSITE" id="PS50175">
    <property type="entry name" value="ASP_PROT_RETROV"/>
    <property type="match status" value="1"/>
</dbReference>
<protein>
    <recommendedName>
        <fullName evidence="3">Peptidase A2 domain-containing protein</fullName>
    </recommendedName>
</protein>
<keyword evidence="5" id="KW-1185">Reference proteome</keyword>
<feature type="domain" description="Peptidase A2" evidence="3">
    <location>
        <begin position="448"/>
        <end position="463"/>
    </location>
</feature>
<dbReference type="EMBL" id="KB822718">
    <property type="protein sequence ID" value="ETN42402.1"/>
    <property type="molecule type" value="Genomic_DNA"/>
</dbReference>
<dbReference type="HOGENOM" id="CLU_499669_0_0_1"/>
<dbReference type="GO" id="GO:0006508">
    <property type="term" value="P:proteolysis"/>
    <property type="evidence" value="ECO:0007669"/>
    <property type="project" value="InterPro"/>
</dbReference>
<organism evidence="4 5">
    <name type="scientific">Cyphellophora europaea (strain CBS 101466)</name>
    <name type="common">Phialophora europaea</name>
    <dbReference type="NCBI Taxonomy" id="1220924"/>
    <lineage>
        <taxon>Eukaryota</taxon>
        <taxon>Fungi</taxon>
        <taxon>Dikarya</taxon>
        <taxon>Ascomycota</taxon>
        <taxon>Pezizomycotina</taxon>
        <taxon>Eurotiomycetes</taxon>
        <taxon>Chaetothyriomycetidae</taxon>
        <taxon>Chaetothyriales</taxon>
        <taxon>Cyphellophoraceae</taxon>
        <taxon>Cyphellophora</taxon>
    </lineage>
</organism>
<dbReference type="Proteomes" id="UP000030752">
    <property type="component" value="Unassembled WGS sequence"/>
</dbReference>
<name>W2S171_CYPE1</name>
<dbReference type="AlphaFoldDB" id="W2S171"/>
<reference evidence="4 5" key="1">
    <citation type="submission" date="2013-03" db="EMBL/GenBank/DDBJ databases">
        <title>The Genome Sequence of Phialophora europaea CBS 101466.</title>
        <authorList>
            <consortium name="The Broad Institute Genomics Platform"/>
            <person name="Cuomo C."/>
            <person name="de Hoog S."/>
            <person name="Gorbushina A."/>
            <person name="Walker B."/>
            <person name="Young S.K."/>
            <person name="Zeng Q."/>
            <person name="Gargeya S."/>
            <person name="Fitzgerald M."/>
            <person name="Haas B."/>
            <person name="Abouelleil A."/>
            <person name="Allen A.W."/>
            <person name="Alvarado L."/>
            <person name="Arachchi H.M."/>
            <person name="Berlin A.M."/>
            <person name="Chapman S.B."/>
            <person name="Gainer-Dewar J."/>
            <person name="Goldberg J."/>
            <person name="Griggs A."/>
            <person name="Gujja S."/>
            <person name="Hansen M."/>
            <person name="Howarth C."/>
            <person name="Imamovic A."/>
            <person name="Ireland A."/>
            <person name="Larimer J."/>
            <person name="McCowan C."/>
            <person name="Murphy C."/>
            <person name="Pearson M."/>
            <person name="Poon T.W."/>
            <person name="Priest M."/>
            <person name="Roberts A."/>
            <person name="Saif S."/>
            <person name="Shea T."/>
            <person name="Sisk P."/>
            <person name="Sykes S."/>
            <person name="Wortman J."/>
            <person name="Nusbaum C."/>
            <person name="Birren B."/>
        </authorList>
    </citation>
    <scope>NUCLEOTIDE SEQUENCE [LARGE SCALE GENOMIC DNA]</scope>
    <source>
        <strain evidence="4 5">CBS 101466</strain>
    </source>
</reference>
<dbReference type="VEuPathDB" id="FungiDB:HMPREF1541_01556"/>
<dbReference type="GO" id="GO:0004190">
    <property type="term" value="F:aspartic-type endopeptidase activity"/>
    <property type="evidence" value="ECO:0007669"/>
    <property type="project" value="InterPro"/>
</dbReference>
<dbReference type="RefSeq" id="XP_008714138.1">
    <property type="nucleotide sequence ID" value="XM_008715916.1"/>
</dbReference>
<evidence type="ECO:0000256" key="2">
    <source>
        <dbReference type="SAM" id="MobiDB-lite"/>
    </source>
</evidence>
<feature type="region of interest" description="Disordered" evidence="2">
    <location>
        <begin position="80"/>
        <end position="104"/>
    </location>
</feature>
<dbReference type="GeneID" id="19968895"/>
<dbReference type="SUPFAM" id="SSF50630">
    <property type="entry name" value="Acid proteases"/>
    <property type="match status" value="1"/>
</dbReference>
<evidence type="ECO:0000313" key="5">
    <source>
        <dbReference type="Proteomes" id="UP000030752"/>
    </source>
</evidence>
<gene>
    <name evidence="4" type="ORF">HMPREF1541_01556</name>
</gene>
<feature type="region of interest" description="Disordered" evidence="2">
    <location>
        <begin position="381"/>
        <end position="402"/>
    </location>
</feature>
<evidence type="ECO:0000259" key="3">
    <source>
        <dbReference type="PROSITE" id="PS50175"/>
    </source>
</evidence>
<proteinExistence type="predicted"/>
<dbReference type="Gene3D" id="2.40.70.10">
    <property type="entry name" value="Acid Proteases"/>
    <property type="match status" value="1"/>
</dbReference>
<feature type="region of interest" description="Disordered" evidence="2">
    <location>
        <begin position="1"/>
        <end position="66"/>
    </location>
</feature>
<dbReference type="InterPro" id="IPR001995">
    <property type="entry name" value="Peptidase_A2_cat"/>
</dbReference>
<feature type="compositionally biased region" description="Low complexity" evidence="2">
    <location>
        <begin position="204"/>
        <end position="218"/>
    </location>
</feature>
<dbReference type="InParanoid" id="W2S171"/>